<reference evidence="1" key="1">
    <citation type="submission" date="2018-05" db="EMBL/GenBank/DDBJ databases">
        <authorList>
            <person name="Lanie J.A."/>
            <person name="Ng W.-L."/>
            <person name="Kazmierczak K.M."/>
            <person name="Andrzejewski T.M."/>
            <person name="Davidsen T.M."/>
            <person name="Wayne K.J."/>
            <person name="Tettelin H."/>
            <person name="Glass J.I."/>
            <person name="Rusch D."/>
            <person name="Podicherti R."/>
            <person name="Tsui H.-C.T."/>
            <person name="Winkler M.E."/>
        </authorList>
    </citation>
    <scope>NUCLEOTIDE SEQUENCE</scope>
</reference>
<dbReference type="EMBL" id="UINC01168145">
    <property type="protein sequence ID" value="SVD71025.1"/>
    <property type="molecule type" value="Genomic_DNA"/>
</dbReference>
<sequence>MNVKNRLDTTSPDYLKFIEETKQMDRKQETKNQMNKEREYVKKSVEIVNRSNLGTVVDVYA</sequence>
<organism evidence="1">
    <name type="scientific">marine metagenome</name>
    <dbReference type="NCBI Taxonomy" id="408172"/>
    <lineage>
        <taxon>unclassified sequences</taxon>
        <taxon>metagenomes</taxon>
        <taxon>ecological metagenomes</taxon>
    </lineage>
</organism>
<protein>
    <submittedName>
        <fullName evidence="1">Uncharacterized protein</fullName>
    </submittedName>
</protein>
<name>A0A382XK88_9ZZZZ</name>
<dbReference type="AlphaFoldDB" id="A0A382XK88"/>
<evidence type="ECO:0000313" key="1">
    <source>
        <dbReference type="EMBL" id="SVD71025.1"/>
    </source>
</evidence>
<accession>A0A382XK88</accession>
<gene>
    <name evidence="1" type="ORF">METZ01_LOCUS423879</name>
</gene>
<proteinExistence type="predicted"/>